<dbReference type="GO" id="GO:0006355">
    <property type="term" value="P:regulation of DNA-templated transcription"/>
    <property type="evidence" value="ECO:0007669"/>
    <property type="project" value="InterPro"/>
</dbReference>
<dbReference type="Pfam" id="PF00072">
    <property type="entry name" value="Response_reg"/>
    <property type="match status" value="1"/>
</dbReference>
<dbReference type="Gene3D" id="3.40.50.2300">
    <property type="match status" value="1"/>
</dbReference>
<name>A0A7W5DRT2_9PORP</name>
<keyword evidence="5" id="KW-0804">Transcription</keyword>
<evidence type="ECO:0000259" key="8">
    <source>
        <dbReference type="PROSITE" id="PS50110"/>
    </source>
</evidence>
<proteinExistence type="predicted"/>
<feature type="modified residue" description="4-aspartylphosphate" evidence="6">
    <location>
        <position position="51"/>
    </location>
</feature>
<dbReference type="SMART" id="SM00448">
    <property type="entry name" value="REC"/>
    <property type="match status" value="1"/>
</dbReference>
<dbReference type="InterPro" id="IPR001789">
    <property type="entry name" value="Sig_transdc_resp-reg_receiver"/>
</dbReference>
<dbReference type="InterPro" id="IPR036388">
    <property type="entry name" value="WH-like_DNA-bd_sf"/>
</dbReference>
<evidence type="ECO:0000256" key="7">
    <source>
        <dbReference type="PROSITE-ProRule" id="PRU01091"/>
    </source>
</evidence>
<feature type="domain" description="Response regulatory" evidence="8">
    <location>
        <begin position="2"/>
        <end position="116"/>
    </location>
</feature>
<dbReference type="InterPro" id="IPR011006">
    <property type="entry name" value="CheY-like_superfamily"/>
</dbReference>
<evidence type="ECO:0000256" key="5">
    <source>
        <dbReference type="ARBA" id="ARBA00023163"/>
    </source>
</evidence>
<evidence type="ECO:0000313" key="10">
    <source>
        <dbReference type="EMBL" id="MBB3187575.1"/>
    </source>
</evidence>
<evidence type="ECO:0000256" key="4">
    <source>
        <dbReference type="ARBA" id="ARBA00023125"/>
    </source>
</evidence>
<dbReference type="PROSITE" id="PS51755">
    <property type="entry name" value="OMPR_PHOB"/>
    <property type="match status" value="1"/>
</dbReference>
<keyword evidence="2" id="KW-0902">Two-component regulatory system</keyword>
<dbReference type="InterPro" id="IPR039420">
    <property type="entry name" value="WalR-like"/>
</dbReference>
<accession>A0A7W5DRT2</accession>
<dbReference type="PANTHER" id="PTHR48111:SF22">
    <property type="entry name" value="REGULATOR OF RPOS"/>
    <property type="match status" value="1"/>
</dbReference>
<dbReference type="AlphaFoldDB" id="A0A7W5DRT2"/>
<dbReference type="Gene3D" id="6.10.250.690">
    <property type="match status" value="1"/>
</dbReference>
<dbReference type="SUPFAM" id="SSF52172">
    <property type="entry name" value="CheY-like"/>
    <property type="match status" value="1"/>
</dbReference>
<evidence type="ECO:0000256" key="2">
    <source>
        <dbReference type="ARBA" id="ARBA00023012"/>
    </source>
</evidence>
<reference evidence="10 11" key="1">
    <citation type="submission" date="2020-08" db="EMBL/GenBank/DDBJ databases">
        <title>Genomic Encyclopedia of Type Strains, Phase IV (KMG-IV): sequencing the most valuable type-strain genomes for metagenomic binning, comparative biology and taxonomic classification.</title>
        <authorList>
            <person name="Goeker M."/>
        </authorList>
    </citation>
    <scope>NUCLEOTIDE SEQUENCE [LARGE SCALE GENOMIC DNA]</scope>
    <source>
        <strain evidence="10 11">DSM 27471</strain>
    </source>
</reference>
<keyword evidence="4 7" id="KW-0238">DNA-binding</keyword>
<evidence type="ECO:0000256" key="3">
    <source>
        <dbReference type="ARBA" id="ARBA00023015"/>
    </source>
</evidence>
<keyword evidence="1 6" id="KW-0597">Phosphoprotein</keyword>
<dbReference type="PANTHER" id="PTHR48111">
    <property type="entry name" value="REGULATOR OF RPOS"/>
    <property type="match status" value="1"/>
</dbReference>
<dbReference type="Proteomes" id="UP000544222">
    <property type="component" value="Unassembled WGS sequence"/>
</dbReference>
<dbReference type="GO" id="GO:0032993">
    <property type="term" value="C:protein-DNA complex"/>
    <property type="evidence" value="ECO:0007669"/>
    <property type="project" value="TreeGrafter"/>
</dbReference>
<dbReference type="RefSeq" id="WP_183413326.1">
    <property type="nucleotide sequence ID" value="NZ_JACHYB010000001.1"/>
</dbReference>
<comment type="caution">
    <text evidence="10">The sequence shown here is derived from an EMBL/GenBank/DDBJ whole genome shotgun (WGS) entry which is preliminary data.</text>
</comment>
<gene>
    <name evidence="10" type="ORF">FHX64_001738</name>
</gene>
<evidence type="ECO:0000256" key="6">
    <source>
        <dbReference type="PROSITE-ProRule" id="PRU00169"/>
    </source>
</evidence>
<keyword evidence="3" id="KW-0805">Transcription regulation</keyword>
<feature type="domain" description="OmpR/PhoB-type" evidence="9">
    <location>
        <begin position="124"/>
        <end position="224"/>
    </location>
</feature>
<organism evidence="10 11">
    <name type="scientific">Microbacter margulisiae</name>
    <dbReference type="NCBI Taxonomy" id="1350067"/>
    <lineage>
        <taxon>Bacteria</taxon>
        <taxon>Pseudomonadati</taxon>
        <taxon>Bacteroidota</taxon>
        <taxon>Bacteroidia</taxon>
        <taxon>Bacteroidales</taxon>
        <taxon>Porphyromonadaceae</taxon>
        <taxon>Microbacter</taxon>
    </lineage>
</organism>
<dbReference type="Gene3D" id="1.10.10.10">
    <property type="entry name" value="Winged helix-like DNA-binding domain superfamily/Winged helix DNA-binding domain"/>
    <property type="match status" value="1"/>
</dbReference>
<dbReference type="GO" id="GO:0005829">
    <property type="term" value="C:cytosol"/>
    <property type="evidence" value="ECO:0007669"/>
    <property type="project" value="TreeGrafter"/>
</dbReference>
<sequence>MKLLIVEDEVDLLIAISNYLTKENYLCELADSFRKAEEKIHLYEYDIILLDITLGDGNGLDLLKIIKKHNVQAGIIIVSAKNSLDDKINGLDLGADDYMTKPFQLTELNSRIKALLRRRRFEGNHLVTFNEIILDTDSKSVSVNQQHIVLTRKEYELLLYLMVNKNRVLTKEAIAEHLWEDNIDLSDNFDFIYTHMNNLRKKIKRCGENDYIKTLYGMGYQFTDQ</sequence>
<feature type="DNA-binding region" description="OmpR/PhoB-type" evidence="7">
    <location>
        <begin position="124"/>
        <end position="224"/>
    </location>
</feature>
<evidence type="ECO:0000259" key="9">
    <source>
        <dbReference type="PROSITE" id="PS51755"/>
    </source>
</evidence>
<dbReference type="EMBL" id="JACHYB010000001">
    <property type="protein sequence ID" value="MBB3187575.1"/>
    <property type="molecule type" value="Genomic_DNA"/>
</dbReference>
<protein>
    <submittedName>
        <fullName evidence="10">DNA-binding response OmpR family regulator</fullName>
    </submittedName>
</protein>
<dbReference type="GO" id="GO:0000976">
    <property type="term" value="F:transcription cis-regulatory region binding"/>
    <property type="evidence" value="ECO:0007669"/>
    <property type="project" value="TreeGrafter"/>
</dbReference>
<dbReference type="Pfam" id="PF00486">
    <property type="entry name" value="Trans_reg_C"/>
    <property type="match status" value="1"/>
</dbReference>
<dbReference type="PROSITE" id="PS50110">
    <property type="entry name" value="RESPONSE_REGULATORY"/>
    <property type="match status" value="1"/>
</dbReference>
<keyword evidence="11" id="KW-1185">Reference proteome</keyword>
<evidence type="ECO:0000313" key="11">
    <source>
        <dbReference type="Proteomes" id="UP000544222"/>
    </source>
</evidence>
<dbReference type="InterPro" id="IPR001867">
    <property type="entry name" value="OmpR/PhoB-type_DNA-bd"/>
</dbReference>
<dbReference type="GO" id="GO:0000156">
    <property type="term" value="F:phosphorelay response regulator activity"/>
    <property type="evidence" value="ECO:0007669"/>
    <property type="project" value="TreeGrafter"/>
</dbReference>
<dbReference type="CDD" id="cd00383">
    <property type="entry name" value="trans_reg_C"/>
    <property type="match status" value="1"/>
</dbReference>
<dbReference type="SMART" id="SM00862">
    <property type="entry name" value="Trans_reg_C"/>
    <property type="match status" value="1"/>
</dbReference>
<evidence type="ECO:0000256" key="1">
    <source>
        <dbReference type="ARBA" id="ARBA00022553"/>
    </source>
</evidence>